<keyword evidence="2 7" id="KW-0812">Transmembrane</keyword>
<feature type="compositionally biased region" description="Basic residues" evidence="6">
    <location>
        <begin position="206"/>
        <end position="217"/>
    </location>
</feature>
<keyword evidence="9" id="KW-1185">Reference proteome</keyword>
<dbReference type="PANTHER" id="PTHR12680:SF6">
    <property type="entry name" value="PROTEIN PHTF"/>
    <property type="match status" value="1"/>
</dbReference>
<dbReference type="GeneID" id="106460761"/>
<organism evidence="9 10">
    <name type="scientific">Limulus polyphemus</name>
    <name type="common">Atlantic horseshoe crab</name>
    <dbReference type="NCBI Taxonomy" id="6850"/>
    <lineage>
        <taxon>Eukaryota</taxon>
        <taxon>Metazoa</taxon>
        <taxon>Ecdysozoa</taxon>
        <taxon>Arthropoda</taxon>
        <taxon>Chelicerata</taxon>
        <taxon>Merostomata</taxon>
        <taxon>Xiphosura</taxon>
        <taxon>Limulidae</taxon>
        <taxon>Limulus</taxon>
    </lineage>
</organism>
<evidence type="ECO:0000313" key="10">
    <source>
        <dbReference type="RefSeq" id="XP_022243246.1"/>
    </source>
</evidence>
<evidence type="ECO:0000256" key="5">
    <source>
        <dbReference type="ARBA" id="ARBA00023180"/>
    </source>
</evidence>
<dbReference type="InterPro" id="IPR021980">
    <property type="entry name" value="PHTF1/2_N"/>
</dbReference>
<feature type="transmembrane region" description="Helical" evidence="7">
    <location>
        <begin position="686"/>
        <end position="704"/>
    </location>
</feature>
<dbReference type="InterPro" id="IPR039775">
    <property type="entry name" value="PHTF1/2"/>
</dbReference>
<evidence type="ECO:0000256" key="2">
    <source>
        <dbReference type="ARBA" id="ARBA00022692"/>
    </source>
</evidence>
<feature type="compositionally biased region" description="Polar residues" evidence="6">
    <location>
        <begin position="240"/>
        <end position="251"/>
    </location>
</feature>
<feature type="domain" description="PHTF1/2 N-terminal" evidence="8">
    <location>
        <begin position="44"/>
        <end position="193"/>
    </location>
</feature>
<feature type="region of interest" description="Disordered" evidence="6">
    <location>
        <begin position="200"/>
        <end position="267"/>
    </location>
</feature>
<evidence type="ECO:0000256" key="1">
    <source>
        <dbReference type="ARBA" id="ARBA00004141"/>
    </source>
</evidence>
<proteinExistence type="predicted"/>
<feature type="transmembrane region" description="Helical" evidence="7">
    <location>
        <begin position="137"/>
        <end position="160"/>
    </location>
</feature>
<reference evidence="10" key="1">
    <citation type="submission" date="2025-08" db="UniProtKB">
        <authorList>
            <consortium name="RefSeq"/>
        </authorList>
    </citation>
    <scope>IDENTIFICATION</scope>
    <source>
        <tissue evidence="10">Muscle</tissue>
    </source>
</reference>
<keyword evidence="4 7" id="KW-0472">Membrane</keyword>
<evidence type="ECO:0000313" key="9">
    <source>
        <dbReference type="Proteomes" id="UP000694941"/>
    </source>
</evidence>
<sequence length="988" mass="112393">MRRPLNPAAKCFSDCPDTVNPATDISSCCCFSQTCDVDVQDMMELGKALNWYQKKIGAYDKQLWEKSVEQRILRGVNAIPKKTAKIKADLIDVDLVRGSYFPKAKPQHSWLAATSSGILRLLLFPIFFRWWKLQTCPLVVTVLLVLYFLQIVAIILYTTGDNEFSAVPLSEVTTPVVMMLVLAVIHSHIVATLNNKSSHTKIPQAKSRKRLKRKSRLRSSADYESKSSPETASEDRADHSQNCPAFHSTSFESKEKPGYPNSKSMLTGKGNYKQGLDLSQKTKGCFLAAKIGNRNVLRVASSNRLKNSDEESGLDSIDLAESPVENEIFNFGQHAPQCSNLCCDGQSSGFIEVEQDDKKTPNLKLFQLVFLLMLNPYPQLPQKMYYSLTKRSDEDGASEADRDVPQILVQQDDITNLKEECSVKYQQTDKPSSKNVMLDIEDIKELGPDWPEQDFLKSINSNQTWEDDNDEKTLIWRRFSDTVENRRRTTLEAESESQFEKSCRRYSEDSRVTPRTRNKIGLSLDLNTKNRKSNVINSIQERRDTSSLLHLSPHPITERGHYSSCESEVDTTCPNTPTKPQTSDLEWPIITNTDCNSYSSDSTSEASEGGEDEVGSCDDPFAWEFHEASPHPVTGNYTGCEKGRRSGTVSCTIWERNECKKVDLTVLDISSAIVRKVDFSTQSNEYLIIGLLFSILVSLLPLLYRLQNSVACDALQDVTSDVLELNMPSTDEVARVTEILQKVVLGSSWRMNLVVLIVAIERFTLSVFYFFLLSVAERTFKQRFLYAKHFCHITSARRARRFDLPHFRLNKVRNIKTWLSVRSYLKKHGPQRSVDVIVSTTFIIGICMVSFLCLQLLKESDQFAERLYCWEAFCWCLSLGIFLMRFMILGSKLNKKYRNFSVLITEQINLYLHMEQKPHKKEELMLANNVLKLASDLLKELESPFKISGLCANPYLYNITKVVILSAFSAVLTELLGFKLKLHKIKIK</sequence>
<evidence type="ECO:0000256" key="3">
    <source>
        <dbReference type="ARBA" id="ARBA00022989"/>
    </source>
</evidence>
<feature type="transmembrane region" description="Helical" evidence="7">
    <location>
        <begin position="869"/>
        <end position="888"/>
    </location>
</feature>
<accession>A0ABM1SHZ1</accession>
<dbReference type="RefSeq" id="XP_022243246.1">
    <property type="nucleotide sequence ID" value="XM_022387538.1"/>
</dbReference>
<dbReference type="GO" id="GO:0003677">
    <property type="term" value="F:DNA binding"/>
    <property type="evidence" value="ECO:0007669"/>
    <property type="project" value="UniProtKB-KW"/>
</dbReference>
<comment type="subcellular location">
    <subcellularLocation>
        <location evidence="1">Membrane</location>
        <topology evidence="1">Multi-pass membrane protein</topology>
    </subcellularLocation>
</comment>
<keyword evidence="5" id="KW-0325">Glycoprotein</keyword>
<keyword evidence="10" id="KW-0371">Homeobox</keyword>
<evidence type="ECO:0000256" key="7">
    <source>
        <dbReference type="SAM" id="Phobius"/>
    </source>
</evidence>
<keyword evidence="10" id="KW-0238">DNA-binding</keyword>
<gene>
    <name evidence="10" type="primary">LOC106460761</name>
</gene>
<feature type="transmembrane region" description="Helical" evidence="7">
    <location>
        <begin position="110"/>
        <end position="131"/>
    </location>
</feature>
<protein>
    <submittedName>
        <fullName evidence="10">LOW QUALITY PROTEIN: putative homeodomain transcription factor 2</fullName>
    </submittedName>
</protein>
<evidence type="ECO:0000259" key="8">
    <source>
        <dbReference type="Pfam" id="PF12129"/>
    </source>
</evidence>
<feature type="transmembrane region" description="Helical" evidence="7">
    <location>
        <begin position="172"/>
        <end position="191"/>
    </location>
</feature>
<evidence type="ECO:0000256" key="6">
    <source>
        <dbReference type="SAM" id="MobiDB-lite"/>
    </source>
</evidence>
<evidence type="ECO:0000256" key="4">
    <source>
        <dbReference type="ARBA" id="ARBA00023136"/>
    </source>
</evidence>
<feature type="transmembrane region" description="Helical" evidence="7">
    <location>
        <begin position="753"/>
        <end position="776"/>
    </location>
</feature>
<keyword evidence="3 7" id="KW-1133">Transmembrane helix</keyword>
<dbReference type="Pfam" id="PF12129">
    <property type="entry name" value="PHTF1-2_N"/>
    <property type="match status" value="1"/>
</dbReference>
<dbReference type="Proteomes" id="UP000694941">
    <property type="component" value="Unplaced"/>
</dbReference>
<feature type="compositionally biased region" description="Basic and acidic residues" evidence="6">
    <location>
        <begin position="219"/>
        <end position="239"/>
    </location>
</feature>
<feature type="transmembrane region" description="Helical" evidence="7">
    <location>
        <begin position="836"/>
        <end position="857"/>
    </location>
</feature>
<name>A0ABM1SHZ1_LIMPO</name>
<dbReference type="PANTHER" id="PTHR12680">
    <property type="entry name" value="PUTATIVE HOMEODOMAIN TRANSCRIPTION FACTOR PHTF"/>
    <property type="match status" value="1"/>
</dbReference>